<reference evidence="4 5" key="1">
    <citation type="submission" date="2020-04" db="EMBL/GenBank/DDBJ databases">
        <title>Perkinsus olseni comparative genomics.</title>
        <authorList>
            <person name="Bogema D.R."/>
        </authorList>
    </citation>
    <scope>NUCLEOTIDE SEQUENCE [LARGE SCALE GENOMIC DNA]</scope>
    <source>
        <strain evidence="4">00978-12</strain>
    </source>
</reference>
<evidence type="ECO:0000313" key="4">
    <source>
        <dbReference type="EMBL" id="KAF4677754.1"/>
    </source>
</evidence>
<feature type="domain" description="B box-type" evidence="3">
    <location>
        <begin position="159"/>
        <end position="201"/>
    </location>
</feature>
<protein>
    <recommendedName>
        <fullName evidence="3">B box-type domain-containing protein</fullName>
    </recommendedName>
</protein>
<evidence type="ECO:0000313" key="5">
    <source>
        <dbReference type="Proteomes" id="UP000541610"/>
    </source>
</evidence>
<dbReference type="SMART" id="SM00336">
    <property type="entry name" value="BBOX"/>
    <property type="match status" value="3"/>
</dbReference>
<proteinExistence type="predicted"/>
<feature type="non-terminal residue" evidence="4">
    <location>
        <position position="1"/>
    </location>
</feature>
<dbReference type="CDD" id="cd19757">
    <property type="entry name" value="Bbox1"/>
    <property type="match status" value="1"/>
</dbReference>
<feature type="domain" description="B box-type" evidence="3">
    <location>
        <begin position="258"/>
        <end position="300"/>
    </location>
</feature>
<dbReference type="GO" id="GO:0008270">
    <property type="term" value="F:zinc ion binding"/>
    <property type="evidence" value="ECO:0007669"/>
    <property type="project" value="UniProtKB-KW"/>
</dbReference>
<evidence type="ECO:0000256" key="2">
    <source>
        <dbReference type="SAM" id="Coils"/>
    </source>
</evidence>
<keyword evidence="1" id="KW-0479">Metal-binding</keyword>
<dbReference type="OrthoDB" id="1740265at2759"/>
<evidence type="ECO:0000259" key="3">
    <source>
        <dbReference type="PROSITE" id="PS50119"/>
    </source>
</evidence>
<accession>A0A7J6N275</accession>
<comment type="caution">
    <text evidence="4">The sequence shown here is derived from an EMBL/GenBank/DDBJ whole genome shotgun (WGS) entry which is preliminary data.</text>
</comment>
<feature type="domain" description="B box-type" evidence="3">
    <location>
        <begin position="211"/>
        <end position="257"/>
    </location>
</feature>
<sequence length="1331" mass="149303">AQLSTTDYVAYLGIDLVLEPELSWVAREMCAAPMPPGAEMLVSHSNIVYFHDTENDYFTLEHPLTNRFLKVLERQRLDLIAMRTKPSVNKLLLTQPDVLYHSKFRNLQLPCQDCGVLQSTVKCEQCVQSYCQSCFSILHDFTPGPRAKHTAAPTAVGSLCSSCGKKKPQVFCGSCDDYFCFACFQQLHRKGFRSDHHAQLVTASDGDMVDQSNKKCMECRDAPAAFRCDQCTDDFCVPCFWRCHLNGNRRQHTVTKVTVRPLCNQCNKTRATVYCEQCHELMCTYCFTMLHHKGNRQLHLFQDATNILLLLERLDPQFTEHMRRARPKVLWAISQLQGWSRGIEARVQFKRRRELVTKIQNCLLRQNFNSSLRGLLSTRWTLSRLLQRRWRGALTRRKLMEMLDHFKWRKKQVNHFFAPKSRHERLLMKQKFSSQFARKGVAEKASQQTLQELRETVMATALADPMEDISRTEQTLNRAPKASAANDMGRPTSDEKTVRLGLTVPLHGGGGASRFQPTDFEKVDLAAIAEEAERDSVAARLRNDKLLRKQMGDRGLATTDNRPGLFGLRKETIDSMMQKSGDEGLKDSAKCANYAIFAELAGQGWFGLWSSLRPGGVGDIELPSARYFLLDVLVEEKSFTHTRMDQRLPRITGLKFQILPRRQPLLLTVCSLLMPTRSGAGRRSSARLSAARSPVNYSHLERTIQQPQPEHLPPQLADSASCQGAMVPRGKRARRATGEVVPAPAPSGTSGLVGIILKQSGIKKSRTQHLSGLGIDDLVQNLNDHEGVQLATDGITAAFLSKEAVTKRREELEALVGGLVDAELEEAVKCLGKLSRSSIRKIRIVVLEAAAGLVHSRAAEDALESVVIPRVGDIAAVVREAAVAVLVNTLSVEALPETQREAARRALFECLQNDPESAVRAAGLTAMATVVEDSGVVLFSEDTRDEWCSMLLDCCYDATVRVQTAAGRLLEVLFDNDEEMASEESPFMSEPLRLWWLLWDNSACPRLQDSIARIVSKHILADDVINNRSEEVVRAWPSLKAFIETYSPFRDSDGNPDPEKLGKNPTGRAVVPFVRLAPEVINTASCWRWARPYLLGEDSAVDDEELTCVDRAVTLDMLRTVAQTEIKERGRAAVLPPFDLKALCEKYSDASETLASALAVAAATTRSRIDKIPAFRVCFRRLEQFHAVATSVPRDMSNESAEFIPLWRGNDDSSATATDILSRIEKARVGSYKQQRVVASIRRRVEELRNLVELLEEMVHTSAERIRSRMKKSSELLAERRSSVQLDLEQEPLLWTKGSAVDRELHLATEAVSSLNRQIDKIEEIVFGHDV</sequence>
<keyword evidence="1" id="KW-0862">Zinc</keyword>
<dbReference type="Gene3D" id="4.10.640.40">
    <property type="entry name" value="Cytoplasmic polyadenylation element-binding protein, ZZ domain"/>
    <property type="match status" value="1"/>
</dbReference>
<dbReference type="EMBL" id="JABANP010000959">
    <property type="protein sequence ID" value="KAF4677754.1"/>
    <property type="molecule type" value="Genomic_DNA"/>
</dbReference>
<organism evidence="4 5">
    <name type="scientific">Perkinsus olseni</name>
    <name type="common">Perkinsus atlanticus</name>
    <dbReference type="NCBI Taxonomy" id="32597"/>
    <lineage>
        <taxon>Eukaryota</taxon>
        <taxon>Sar</taxon>
        <taxon>Alveolata</taxon>
        <taxon>Perkinsozoa</taxon>
        <taxon>Perkinsea</taxon>
        <taxon>Perkinsida</taxon>
        <taxon>Perkinsidae</taxon>
        <taxon>Perkinsus</taxon>
    </lineage>
</organism>
<dbReference type="InterPro" id="IPR016024">
    <property type="entry name" value="ARM-type_fold"/>
</dbReference>
<keyword evidence="1" id="KW-0863">Zinc-finger</keyword>
<dbReference type="InterPro" id="IPR000315">
    <property type="entry name" value="Znf_B-box"/>
</dbReference>
<gene>
    <name evidence="4" type="ORF">FOZ60_017173</name>
</gene>
<dbReference type="Proteomes" id="UP000541610">
    <property type="component" value="Unassembled WGS sequence"/>
</dbReference>
<dbReference type="PROSITE" id="PS50096">
    <property type="entry name" value="IQ"/>
    <property type="match status" value="1"/>
</dbReference>
<dbReference type="Gene3D" id="3.30.160.60">
    <property type="entry name" value="Classic Zinc Finger"/>
    <property type="match status" value="1"/>
</dbReference>
<dbReference type="PROSITE" id="PS50119">
    <property type="entry name" value="ZF_BBOX"/>
    <property type="match status" value="3"/>
</dbReference>
<keyword evidence="2" id="KW-0175">Coiled coil</keyword>
<dbReference type="Gene3D" id="1.25.10.10">
    <property type="entry name" value="Leucine-rich Repeat Variant"/>
    <property type="match status" value="1"/>
</dbReference>
<evidence type="ECO:0000256" key="1">
    <source>
        <dbReference type="PROSITE-ProRule" id="PRU00024"/>
    </source>
</evidence>
<dbReference type="InterPro" id="IPR011989">
    <property type="entry name" value="ARM-like"/>
</dbReference>
<name>A0A7J6N275_PEROL</name>
<dbReference type="SUPFAM" id="SSF48371">
    <property type="entry name" value="ARM repeat"/>
    <property type="match status" value="1"/>
</dbReference>
<feature type="coiled-coil region" evidence="2">
    <location>
        <begin position="1238"/>
        <end position="1265"/>
    </location>
</feature>
<dbReference type="InterPro" id="IPR038446">
    <property type="entry name" value="CEBP_ZZ_sf"/>
</dbReference>